<evidence type="ECO:0000313" key="7">
    <source>
        <dbReference type="EMBL" id="KAF2455020.1"/>
    </source>
</evidence>
<dbReference type="SUPFAM" id="SSF51905">
    <property type="entry name" value="FAD/NAD(P)-binding domain"/>
    <property type="match status" value="1"/>
</dbReference>
<accession>A0A6A6NTB8</accession>
<feature type="active site" description="Proton acceptor" evidence="2">
    <location>
        <position position="586"/>
    </location>
</feature>
<evidence type="ECO:0000259" key="6">
    <source>
        <dbReference type="PROSITE" id="PS00624"/>
    </source>
</evidence>
<dbReference type="InterPro" id="IPR012132">
    <property type="entry name" value="GMC_OxRdtase"/>
</dbReference>
<dbReference type="AlphaFoldDB" id="A0A6A6NTB8"/>
<dbReference type="PROSITE" id="PS00623">
    <property type="entry name" value="GMC_OXRED_1"/>
    <property type="match status" value="1"/>
</dbReference>
<gene>
    <name evidence="7" type="ORF">BDY21DRAFT_289964</name>
</gene>
<keyword evidence="4" id="KW-0285">Flavoprotein</keyword>
<dbReference type="EMBL" id="MU001688">
    <property type="protein sequence ID" value="KAF2455020.1"/>
    <property type="molecule type" value="Genomic_DNA"/>
</dbReference>
<organism evidence="7 8">
    <name type="scientific">Lineolata rhizophorae</name>
    <dbReference type="NCBI Taxonomy" id="578093"/>
    <lineage>
        <taxon>Eukaryota</taxon>
        <taxon>Fungi</taxon>
        <taxon>Dikarya</taxon>
        <taxon>Ascomycota</taxon>
        <taxon>Pezizomycotina</taxon>
        <taxon>Dothideomycetes</taxon>
        <taxon>Dothideomycetes incertae sedis</taxon>
        <taxon>Lineolatales</taxon>
        <taxon>Lineolataceae</taxon>
        <taxon>Lineolata</taxon>
    </lineage>
</organism>
<feature type="domain" description="Glucose-methanol-choline oxidoreductase N-terminal" evidence="5">
    <location>
        <begin position="96"/>
        <end position="119"/>
    </location>
</feature>
<dbReference type="Proteomes" id="UP000799766">
    <property type="component" value="Unassembled WGS sequence"/>
</dbReference>
<dbReference type="PIRSF" id="PIRSF000137">
    <property type="entry name" value="Alcohol_oxidase"/>
    <property type="match status" value="1"/>
</dbReference>
<dbReference type="Gene3D" id="3.50.50.60">
    <property type="entry name" value="FAD/NAD(P)-binding domain"/>
    <property type="match status" value="1"/>
</dbReference>
<dbReference type="InterPro" id="IPR036188">
    <property type="entry name" value="FAD/NAD-bd_sf"/>
</dbReference>
<evidence type="ECO:0000259" key="5">
    <source>
        <dbReference type="PROSITE" id="PS00623"/>
    </source>
</evidence>
<evidence type="ECO:0000256" key="4">
    <source>
        <dbReference type="RuleBase" id="RU003968"/>
    </source>
</evidence>
<dbReference type="InterPro" id="IPR007867">
    <property type="entry name" value="GMC_OxRtase_C"/>
</dbReference>
<dbReference type="SUPFAM" id="SSF54373">
    <property type="entry name" value="FAD-linked reductases, C-terminal domain"/>
    <property type="match status" value="1"/>
</dbReference>
<comment type="similarity">
    <text evidence="1 4">Belongs to the GMC oxidoreductase family.</text>
</comment>
<dbReference type="PANTHER" id="PTHR11552:SF115">
    <property type="entry name" value="DEHYDROGENASE XPTC-RELATED"/>
    <property type="match status" value="1"/>
</dbReference>
<dbReference type="OrthoDB" id="269227at2759"/>
<sequence length="604" mass="65970">MPLSAYQAREKRQALELADSYDYVIVGGGTAGLTIADRLTEDPDVSVLVIEYGYFDTSEAQLSNQATGGFNPRFTYNITSQPQEQLDGRQFPVGAGCIVGGSSGVNGMMFDRGSAEDYDNFARAGYEDSDWTWEGLLPYFKKSVKFWPMPEDRAETYGFTMDIDAAYGGDGPIWASMPPWQWPAQQIQWDAWKDIPGVEFPAEGAAGVAGVFWFPSSVDPRTWTRSFARFGYYEEVMPRENYHIITGHQVVRVNLDNSSTPLATGVTIKPREVNSTTFEVKADKEVIVSAGSPHTPQVLQLSGIGPREWIEALGVEVRVELPGVGMNYQDHPMVNMLFNCERTLPSSPSQLTMFTNSSFRAEAQRMFEEDGDGPLTIGVGNSGAFLGLPVVSPDRYEDIAAALEAQDPADFLPPGTHETVLAGARRQHEVLAASYRSPAAAVYELPFVGGGGASIIALKAASRGTVRVDPEDPLGDPLIDWRALSNPLDATVMVEMVKLTRRWMGGPTMARLGPVEFSPGPDVQTDEEIEEWVRSTYNPQLYHPVGVSAMAPRELGGVVSDELFVHGTRGLRVVDASIMPLVPGTHTSSTVYAIAEKVSDGRKF</sequence>
<keyword evidence="3 4" id="KW-0274">FAD</keyword>
<dbReference type="GO" id="GO:0050660">
    <property type="term" value="F:flavin adenine dinucleotide binding"/>
    <property type="evidence" value="ECO:0007669"/>
    <property type="project" value="InterPro"/>
</dbReference>
<keyword evidence="8" id="KW-1185">Reference proteome</keyword>
<evidence type="ECO:0000313" key="8">
    <source>
        <dbReference type="Proteomes" id="UP000799766"/>
    </source>
</evidence>
<feature type="active site" description="Proton donor" evidence="2">
    <location>
        <position position="543"/>
    </location>
</feature>
<dbReference type="GO" id="GO:0044550">
    <property type="term" value="P:secondary metabolite biosynthetic process"/>
    <property type="evidence" value="ECO:0007669"/>
    <property type="project" value="TreeGrafter"/>
</dbReference>
<feature type="binding site" evidence="3">
    <location>
        <position position="250"/>
    </location>
    <ligand>
        <name>FAD</name>
        <dbReference type="ChEBI" id="CHEBI:57692"/>
    </ligand>
</feature>
<dbReference type="Pfam" id="PF05199">
    <property type="entry name" value="GMC_oxred_C"/>
    <property type="match status" value="1"/>
</dbReference>
<protein>
    <recommendedName>
        <fullName evidence="5 6">Glucose-methanol-choline oxidoreductase N-terminal domain-containing protein</fullName>
    </recommendedName>
</protein>
<comment type="cofactor">
    <cofactor evidence="3">
        <name>FAD</name>
        <dbReference type="ChEBI" id="CHEBI:57692"/>
    </cofactor>
</comment>
<name>A0A6A6NTB8_9PEZI</name>
<reference evidence="7" key="1">
    <citation type="journal article" date="2020" name="Stud. Mycol.">
        <title>101 Dothideomycetes genomes: a test case for predicting lifestyles and emergence of pathogens.</title>
        <authorList>
            <person name="Haridas S."/>
            <person name="Albert R."/>
            <person name="Binder M."/>
            <person name="Bloem J."/>
            <person name="Labutti K."/>
            <person name="Salamov A."/>
            <person name="Andreopoulos B."/>
            <person name="Baker S."/>
            <person name="Barry K."/>
            <person name="Bills G."/>
            <person name="Bluhm B."/>
            <person name="Cannon C."/>
            <person name="Castanera R."/>
            <person name="Culley D."/>
            <person name="Daum C."/>
            <person name="Ezra D."/>
            <person name="Gonzalez J."/>
            <person name="Henrissat B."/>
            <person name="Kuo A."/>
            <person name="Liang C."/>
            <person name="Lipzen A."/>
            <person name="Lutzoni F."/>
            <person name="Magnuson J."/>
            <person name="Mondo S."/>
            <person name="Nolan M."/>
            <person name="Ohm R."/>
            <person name="Pangilinan J."/>
            <person name="Park H.-J."/>
            <person name="Ramirez L."/>
            <person name="Alfaro M."/>
            <person name="Sun H."/>
            <person name="Tritt A."/>
            <person name="Yoshinaga Y."/>
            <person name="Zwiers L.-H."/>
            <person name="Turgeon B."/>
            <person name="Goodwin S."/>
            <person name="Spatafora J."/>
            <person name="Crous P."/>
            <person name="Grigoriev I."/>
        </authorList>
    </citation>
    <scope>NUCLEOTIDE SEQUENCE</scope>
    <source>
        <strain evidence="7">ATCC 16933</strain>
    </source>
</reference>
<evidence type="ECO:0000256" key="2">
    <source>
        <dbReference type="PIRSR" id="PIRSR000137-1"/>
    </source>
</evidence>
<dbReference type="GO" id="GO:0016614">
    <property type="term" value="F:oxidoreductase activity, acting on CH-OH group of donors"/>
    <property type="evidence" value="ECO:0007669"/>
    <property type="project" value="InterPro"/>
</dbReference>
<dbReference type="InterPro" id="IPR000172">
    <property type="entry name" value="GMC_OxRdtase_N"/>
</dbReference>
<proteinExistence type="inferred from homology"/>
<dbReference type="Gene3D" id="3.30.560.10">
    <property type="entry name" value="Glucose Oxidase, domain 3"/>
    <property type="match status" value="1"/>
</dbReference>
<dbReference type="PROSITE" id="PS00624">
    <property type="entry name" value="GMC_OXRED_2"/>
    <property type="match status" value="1"/>
</dbReference>
<dbReference type="PANTHER" id="PTHR11552">
    <property type="entry name" value="GLUCOSE-METHANOL-CHOLINE GMC OXIDOREDUCTASE"/>
    <property type="match status" value="1"/>
</dbReference>
<evidence type="ECO:0000256" key="1">
    <source>
        <dbReference type="ARBA" id="ARBA00010790"/>
    </source>
</evidence>
<evidence type="ECO:0000256" key="3">
    <source>
        <dbReference type="PIRSR" id="PIRSR000137-2"/>
    </source>
</evidence>
<feature type="domain" description="Glucose-methanol-choline oxidoreductase N-terminal" evidence="6">
    <location>
        <begin position="291"/>
        <end position="305"/>
    </location>
</feature>
<dbReference type="Pfam" id="PF00732">
    <property type="entry name" value="GMC_oxred_N"/>
    <property type="match status" value="2"/>
</dbReference>